<comment type="caution">
    <text evidence="1">The sequence shown here is derived from an EMBL/GenBank/DDBJ whole genome shotgun (WGS) entry which is preliminary data.</text>
</comment>
<proteinExistence type="predicted"/>
<reference evidence="1" key="1">
    <citation type="submission" date="2023-10" db="EMBL/GenBank/DDBJ databases">
        <authorList>
            <person name="Chen Y."/>
            <person name="Shah S."/>
            <person name="Dougan E. K."/>
            <person name="Thang M."/>
            <person name="Chan C."/>
        </authorList>
    </citation>
    <scope>NUCLEOTIDE SEQUENCE [LARGE SCALE GENOMIC DNA]</scope>
</reference>
<dbReference type="EMBL" id="CAUYUJ010000414">
    <property type="protein sequence ID" value="CAK0790403.1"/>
    <property type="molecule type" value="Genomic_DNA"/>
</dbReference>
<keyword evidence="2" id="KW-1185">Reference proteome</keyword>
<dbReference type="Proteomes" id="UP001189429">
    <property type="component" value="Unassembled WGS sequence"/>
</dbReference>
<sequence length="615" mass="64650">MATSVAWAWLGDMEMDDALLGIGAAGVFQPGPPLAIGFLVNAAHCADQGSPMGASAMYREKRAFLDALFCGSFHAVLDGYASAGPARGWVGGLAAEQLSAPLGAACGLQDGLQGFLGSLAAASPQQLHLLISGPLLGRGREIFQGLAESLLAEEGVAQGRPRVILWMYAGSFNLAHSSEEDRLALRRFAEEHASTVTVVETTLKSGAWLCHPSAPFWGDSCPTAWSVEAAQANPIGFDISTDIQSVNIFLEGYSSQQPGTSSGRGLRWLFGRLAQDAADEGAAPENLRRLQQELEARSLVTNLMKMVNPDSSSFRGGENSMDIYTFEVPRGFLGSALGPPWRRLRRPSWCAPRSPGRGPITDSQEIRADLRTFMFMQLLLLLYMGKVREAIAVSQGELEKSFGRAKELAEGLTCTAPSAEALEAATVAAQAYAELYRGALGDFVEAGCAEFFPPEKPYSGPRLDKRCILRCMARGQLQGGPTADLLVLLALLLHAGSVGGSGAGADQGKDEACTMWSVLGACLPSSRTQQGGARPLPAATADLFVLRPGSASSSAWTAVLRPGTAMDGALKRNLAPLVDRAIDAMVLGAALLRAGGASGPAGAAPWGPRHAAWPA</sequence>
<name>A0ABN9PJB1_9DINO</name>
<evidence type="ECO:0000313" key="1">
    <source>
        <dbReference type="EMBL" id="CAK0790403.1"/>
    </source>
</evidence>
<evidence type="ECO:0000313" key="2">
    <source>
        <dbReference type="Proteomes" id="UP001189429"/>
    </source>
</evidence>
<gene>
    <name evidence="1" type="ORF">PCOR1329_LOCUS1686</name>
</gene>
<protein>
    <submittedName>
        <fullName evidence="1">Uncharacterized protein</fullName>
    </submittedName>
</protein>
<organism evidence="1 2">
    <name type="scientific">Prorocentrum cordatum</name>
    <dbReference type="NCBI Taxonomy" id="2364126"/>
    <lineage>
        <taxon>Eukaryota</taxon>
        <taxon>Sar</taxon>
        <taxon>Alveolata</taxon>
        <taxon>Dinophyceae</taxon>
        <taxon>Prorocentrales</taxon>
        <taxon>Prorocentraceae</taxon>
        <taxon>Prorocentrum</taxon>
    </lineage>
</organism>
<accession>A0ABN9PJB1</accession>